<evidence type="ECO:0000256" key="1">
    <source>
        <dbReference type="SAM" id="Phobius"/>
    </source>
</evidence>
<keyword evidence="1" id="KW-0812">Transmembrane</keyword>
<protein>
    <submittedName>
        <fullName evidence="2">Uncharacterized protein</fullName>
    </submittedName>
</protein>
<dbReference type="Proteomes" id="UP000284651">
    <property type="component" value="Unassembled WGS sequence"/>
</dbReference>
<name>A0A413CS44_9FIRM</name>
<comment type="caution">
    <text evidence="2">The sequence shown here is derived from an EMBL/GenBank/DDBJ whole genome shotgun (WGS) entry which is preliminary data.</text>
</comment>
<organism evidence="2 3">
    <name type="scientific">Holdemanella biformis</name>
    <dbReference type="NCBI Taxonomy" id="1735"/>
    <lineage>
        <taxon>Bacteria</taxon>
        <taxon>Bacillati</taxon>
        <taxon>Bacillota</taxon>
        <taxon>Erysipelotrichia</taxon>
        <taxon>Erysipelotrichales</taxon>
        <taxon>Erysipelotrichaceae</taxon>
        <taxon>Holdemanella</taxon>
    </lineage>
</organism>
<feature type="transmembrane region" description="Helical" evidence="1">
    <location>
        <begin position="6"/>
        <end position="21"/>
    </location>
</feature>
<feature type="transmembrane region" description="Helical" evidence="1">
    <location>
        <begin position="28"/>
        <end position="44"/>
    </location>
</feature>
<feature type="transmembrane region" description="Helical" evidence="1">
    <location>
        <begin position="50"/>
        <end position="68"/>
    </location>
</feature>
<sequence length="74" mass="9147">MRMYYLLFTVQFILFFVVQFTDYSKWKMISFFTITAVLILYSIYTHDTGQIIMCILDIIFISFCYWYYKKKEAK</sequence>
<evidence type="ECO:0000313" key="2">
    <source>
        <dbReference type="EMBL" id="RGW73289.1"/>
    </source>
</evidence>
<reference evidence="2 3" key="1">
    <citation type="submission" date="2018-08" db="EMBL/GenBank/DDBJ databases">
        <title>A genome reference for cultivated species of the human gut microbiota.</title>
        <authorList>
            <person name="Zou Y."/>
            <person name="Xue W."/>
            <person name="Luo G."/>
        </authorList>
    </citation>
    <scope>NUCLEOTIDE SEQUENCE [LARGE SCALE GENOMIC DNA]</scope>
    <source>
        <strain evidence="2 3">AF10-31</strain>
    </source>
</reference>
<keyword evidence="1" id="KW-0472">Membrane</keyword>
<dbReference type="EMBL" id="QSAT01000033">
    <property type="protein sequence ID" value="RGW73289.1"/>
    <property type="molecule type" value="Genomic_DNA"/>
</dbReference>
<gene>
    <name evidence="2" type="ORF">DWV56_09445</name>
</gene>
<evidence type="ECO:0000313" key="3">
    <source>
        <dbReference type="Proteomes" id="UP000284651"/>
    </source>
</evidence>
<accession>A0A413CS44</accession>
<dbReference type="AlphaFoldDB" id="A0A413CS44"/>
<keyword evidence="1" id="KW-1133">Transmembrane helix</keyword>
<proteinExistence type="predicted"/>